<comment type="caution">
    <text evidence="1">The sequence shown here is derived from an EMBL/GenBank/DDBJ whole genome shotgun (WGS) entry which is preliminary data.</text>
</comment>
<accession>A0ABV6Y656</accession>
<dbReference type="RefSeq" id="WP_246520163.1">
    <property type="nucleotide sequence ID" value="NZ_JAFBID010000003.1"/>
</dbReference>
<dbReference type="Proteomes" id="UP001593940">
    <property type="component" value="Unassembled WGS sequence"/>
</dbReference>
<keyword evidence="2" id="KW-1185">Reference proteome</keyword>
<proteinExistence type="predicted"/>
<organism evidence="1 2">
    <name type="scientific">Microvirga arabica</name>
    <dbReference type="NCBI Taxonomy" id="1128671"/>
    <lineage>
        <taxon>Bacteria</taxon>
        <taxon>Pseudomonadati</taxon>
        <taxon>Pseudomonadota</taxon>
        <taxon>Alphaproteobacteria</taxon>
        <taxon>Hyphomicrobiales</taxon>
        <taxon>Methylobacteriaceae</taxon>
        <taxon>Microvirga</taxon>
    </lineage>
</organism>
<evidence type="ECO:0000313" key="2">
    <source>
        <dbReference type="Proteomes" id="UP001593940"/>
    </source>
</evidence>
<gene>
    <name evidence="1" type="ORF">ACETIH_08510</name>
</gene>
<dbReference type="Pfam" id="PF24751">
    <property type="entry name" value="DUF7696"/>
    <property type="match status" value="1"/>
</dbReference>
<name>A0ABV6Y656_9HYPH</name>
<dbReference type="EMBL" id="JBHOMY010000022">
    <property type="protein sequence ID" value="MFC1456754.1"/>
    <property type="molecule type" value="Genomic_DNA"/>
</dbReference>
<dbReference type="InterPro" id="IPR056113">
    <property type="entry name" value="DUF7696"/>
</dbReference>
<sequence>MPAWDTHPMTYSRDTQAISELTGQPVSTWSEEWRIETEARTLLKMSKAERDAFFNGRKDADGKTIDRGVIGIRGQKAAEEIKATMERLQAIRSESK</sequence>
<protein>
    <submittedName>
        <fullName evidence="1">Uncharacterized protein</fullName>
    </submittedName>
</protein>
<reference evidence="1 2" key="1">
    <citation type="submission" date="2024-09" db="EMBL/GenBank/DDBJ databases">
        <title>Nodulacao em especies de Leguminosae Basais da Amazonia e Caracterizacao dos Rizobios e Bacterias Associadas aos Nodulos.</title>
        <authorList>
            <person name="Jambeiro I.C.A."/>
            <person name="Lopes I.S."/>
            <person name="Aguiar E.R.G.R."/>
            <person name="Santos A.F.J."/>
            <person name="Dos Santos J.M.F."/>
            <person name="Gross E."/>
        </authorList>
    </citation>
    <scope>NUCLEOTIDE SEQUENCE [LARGE SCALE GENOMIC DNA]</scope>
    <source>
        <strain evidence="1 2">BRUESC1165</strain>
    </source>
</reference>
<evidence type="ECO:0000313" key="1">
    <source>
        <dbReference type="EMBL" id="MFC1456754.1"/>
    </source>
</evidence>